<name>A0A6L7HU44_9GAMM</name>
<protein>
    <submittedName>
        <fullName evidence="2">Pseudouridine synthase</fullName>
    </submittedName>
</protein>
<dbReference type="InterPro" id="IPR006145">
    <property type="entry name" value="PsdUridine_synth_RsuA/RluA"/>
</dbReference>
<dbReference type="GO" id="GO:0009982">
    <property type="term" value="F:pseudouridine synthase activity"/>
    <property type="evidence" value="ECO:0007669"/>
    <property type="project" value="InterPro"/>
</dbReference>
<dbReference type="PROSITE" id="PS01129">
    <property type="entry name" value="PSI_RLU"/>
    <property type="match status" value="1"/>
</dbReference>
<dbReference type="GO" id="GO:0003723">
    <property type="term" value="F:RNA binding"/>
    <property type="evidence" value="ECO:0007669"/>
    <property type="project" value="InterPro"/>
</dbReference>
<feature type="domain" description="Pseudouridine synthase RsuA/RluA-like" evidence="1">
    <location>
        <begin position="103"/>
        <end position="259"/>
    </location>
</feature>
<evidence type="ECO:0000259" key="1">
    <source>
        <dbReference type="Pfam" id="PF00849"/>
    </source>
</evidence>
<proteinExistence type="predicted"/>
<dbReference type="SUPFAM" id="SSF55120">
    <property type="entry name" value="Pseudouridine synthase"/>
    <property type="match status" value="1"/>
</dbReference>
<keyword evidence="3" id="KW-1185">Reference proteome</keyword>
<dbReference type="AlphaFoldDB" id="A0A6L7HU44"/>
<comment type="caution">
    <text evidence="2">The sequence shown here is derived from an EMBL/GenBank/DDBJ whole genome shotgun (WGS) entry which is preliminary data.</text>
</comment>
<dbReference type="GO" id="GO:0140098">
    <property type="term" value="F:catalytic activity, acting on RNA"/>
    <property type="evidence" value="ECO:0007669"/>
    <property type="project" value="UniProtKB-ARBA"/>
</dbReference>
<accession>A0A6L7HU44</accession>
<dbReference type="PANTHER" id="PTHR21600">
    <property type="entry name" value="MITOCHONDRIAL RNA PSEUDOURIDINE SYNTHASE"/>
    <property type="match status" value="1"/>
</dbReference>
<dbReference type="Pfam" id="PF00849">
    <property type="entry name" value="PseudoU_synth_2"/>
    <property type="match status" value="1"/>
</dbReference>
<dbReference type="Gene3D" id="3.30.2350.10">
    <property type="entry name" value="Pseudouridine synthase"/>
    <property type="match status" value="1"/>
</dbReference>
<sequence length="313" mass="35663">MAAHSSLGLSVMVRAAQASFVVLPQTNHPPASVYDYFCQRFDNISADVWTARFMQGKVHWQDGQPLELTTGYRSQQKVYYYREVAHEEMPPYNESILYQDEQIVLANKPHFMTLHPGGQVINQCLINRLRERTGCEQLIAAHRLDRSTAGIVLLVKQSDRRDAYHGLFRDGQITKEYQALARITPELMAEHLAGKLSLPRRWTVKNRIDRGTPGFTMRIVDGEANSHSEIALVSIKGEIGRFELMPITGKTHQLRLHMNCLGMPILNDNFYPKLLPRSDEDVAQPMKLLARRLAFTDPVTGRRLDICLPELSL</sequence>
<evidence type="ECO:0000313" key="2">
    <source>
        <dbReference type="EMBL" id="MXR67822.1"/>
    </source>
</evidence>
<reference evidence="2 3" key="1">
    <citation type="submission" date="2019-12" db="EMBL/GenBank/DDBJ databases">
        <title>Shewanella insulae sp. nov., isolated from a tidal flat.</title>
        <authorList>
            <person name="Yoon J.-H."/>
        </authorList>
    </citation>
    <scope>NUCLEOTIDE SEQUENCE [LARGE SCALE GENOMIC DNA]</scope>
    <source>
        <strain evidence="2 3">JBTF-M18</strain>
    </source>
</reference>
<organism evidence="2 3">
    <name type="scientific">Shewanella insulae</name>
    <dbReference type="NCBI Taxonomy" id="2681496"/>
    <lineage>
        <taxon>Bacteria</taxon>
        <taxon>Pseudomonadati</taxon>
        <taxon>Pseudomonadota</taxon>
        <taxon>Gammaproteobacteria</taxon>
        <taxon>Alteromonadales</taxon>
        <taxon>Shewanellaceae</taxon>
        <taxon>Shewanella</taxon>
    </lineage>
</organism>
<dbReference type="EMBL" id="WRPA01000002">
    <property type="protein sequence ID" value="MXR67822.1"/>
    <property type="molecule type" value="Genomic_DNA"/>
</dbReference>
<dbReference type="Proteomes" id="UP000474778">
    <property type="component" value="Unassembled WGS sequence"/>
</dbReference>
<dbReference type="GO" id="GO:0000455">
    <property type="term" value="P:enzyme-directed rRNA pseudouridine synthesis"/>
    <property type="evidence" value="ECO:0007669"/>
    <property type="project" value="TreeGrafter"/>
</dbReference>
<dbReference type="PANTHER" id="PTHR21600:SF84">
    <property type="entry name" value="PSEUDOURIDINE SYNTHASE RSUA_RLUA-LIKE DOMAIN-CONTAINING PROTEIN"/>
    <property type="match status" value="1"/>
</dbReference>
<gene>
    <name evidence="2" type="ORF">GNT65_03940</name>
</gene>
<evidence type="ECO:0000313" key="3">
    <source>
        <dbReference type="Proteomes" id="UP000474778"/>
    </source>
</evidence>
<dbReference type="InterPro" id="IPR006224">
    <property type="entry name" value="PsdUridine_synth_RluA-like_CS"/>
</dbReference>
<dbReference type="InterPro" id="IPR020103">
    <property type="entry name" value="PsdUridine_synth_cat_dom_sf"/>
</dbReference>
<dbReference type="InterPro" id="IPR050188">
    <property type="entry name" value="RluA_PseudoU_synthase"/>
</dbReference>